<organism evidence="2 3">
    <name type="scientific">Lepisosteus oculatus</name>
    <name type="common">Spotted gar</name>
    <dbReference type="NCBI Taxonomy" id="7918"/>
    <lineage>
        <taxon>Eukaryota</taxon>
        <taxon>Metazoa</taxon>
        <taxon>Chordata</taxon>
        <taxon>Craniata</taxon>
        <taxon>Vertebrata</taxon>
        <taxon>Euteleostomi</taxon>
        <taxon>Actinopterygii</taxon>
        <taxon>Neopterygii</taxon>
        <taxon>Holostei</taxon>
        <taxon>Semionotiformes</taxon>
        <taxon>Lepisosteidae</taxon>
        <taxon>Lepisosteus</taxon>
    </lineage>
</organism>
<sequence>VRSPPQLPHGLPPFAPDLLADVEERFLRDPEWLPLHDKDAAFEKFRRAVKRDTRLDALLHCQVSPLHSSLSVVRNPTTGELLDFAEVLLEDTGLSCKNSLSLLRPPGPPGQSLRGSTTNYPFLPGGMDEPSLEQIKTKTQKEEDIDFENDVKPPTGQLSLLSLLSGFDDIIDARPEREGGER</sequence>
<dbReference type="Ensembl" id="ENSLOCT00000000205.1">
    <property type="protein sequence ID" value="ENSLOCP00000000205.1"/>
    <property type="gene ID" value="ENSLOCG00000000184.1"/>
</dbReference>
<dbReference type="AlphaFoldDB" id="W5LVP8"/>
<dbReference type="Bgee" id="ENSLOCG00000000184">
    <property type="expression patterns" value="Expressed in camera-type eye and 13 other cell types or tissues"/>
</dbReference>
<dbReference type="InParanoid" id="W5LVP8"/>
<evidence type="ECO:0000259" key="1">
    <source>
        <dbReference type="Pfam" id="PF17911"/>
    </source>
</evidence>
<dbReference type="Proteomes" id="UP000018468">
    <property type="component" value="Unassembled WGS sequence"/>
</dbReference>
<keyword evidence="3" id="KW-1185">Reference proteome</keyword>
<dbReference type="eggNOG" id="KOG0947">
    <property type="taxonomic scope" value="Eukaryota"/>
</dbReference>
<accession>W5LVP8</accession>
<dbReference type="Pfam" id="PF17911">
    <property type="entry name" value="Ski2_N"/>
    <property type="match status" value="1"/>
</dbReference>
<dbReference type="InterPro" id="IPR040801">
    <property type="entry name" value="Ski2_N"/>
</dbReference>
<reference evidence="3" key="1">
    <citation type="submission" date="2011-12" db="EMBL/GenBank/DDBJ databases">
        <title>The Draft Genome of Lepisosteus oculatus.</title>
        <authorList>
            <consortium name="The Broad Institute Genome Assembly &amp; Analysis Group"/>
            <consortium name="Computational R&amp;D Group"/>
            <consortium name="and Sequencing Platform"/>
            <person name="Di Palma F."/>
            <person name="Alfoldi J."/>
            <person name="Johnson J."/>
            <person name="Berlin A."/>
            <person name="Gnerre S."/>
            <person name="Jaffe D."/>
            <person name="MacCallum I."/>
            <person name="Young S."/>
            <person name="Walker B.J."/>
            <person name="Lander E.S."/>
            <person name="Lindblad-Toh K."/>
        </authorList>
    </citation>
    <scope>NUCLEOTIDE SEQUENCE [LARGE SCALE GENOMIC DNA]</scope>
</reference>
<dbReference type="HOGENOM" id="CLU_1485316_0_0_1"/>
<evidence type="ECO:0000313" key="3">
    <source>
        <dbReference type="Proteomes" id="UP000018468"/>
    </source>
</evidence>
<evidence type="ECO:0000313" key="2">
    <source>
        <dbReference type="Ensembl" id="ENSLOCP00000000205.1"/>
    </source>
</evidence>
<name>W5LVP8_LEPOC</name>
<protein>
    <recommendedName>
        <fullName evidence="1">Ski2 N-terminal domain-containing protein</fullName>
    </recommendedName>
</protein>
<proteinExistence type="predicted"/>
<reference evidence="2" key="2">
    <citation type="submission" date="2025-08" db="UniProtKB">
        <authorList>
            <consortium name="Ensembl"/>
        </authorList>
    </citation>
    <scope>IDENTIFICATION</scope>
</reference>
<dbReference type="STRING" id="7918.ENSLOCP00000000205"/>
<dbReference type="OMA" id="PSERCCR"/>
<reference evidence="2" key="3">
    <citation type="submission" date="2025-09" db="UniProtKB">
        <authorList>
            <consortium name="Ensembl"/>
        </authorList>
    </citation>
    <scope>IDENTIFICATION</scope>
</reference>
<feature type="domain" description="Ski2 N-terminal" evidence="1">
    <location>
        <begin position="45"/>
        <end position="149"/>
    </location>
</feature>